<protein>
    <submittedName>
        <fullName evidence="1">Uncharacterized protein</fullName>
    </submittedName>
</protein>
<evidence type="ECO:0000313" key="1">
    <source>
        <dbReference type="EMBL" id="KAK9883852.1"/>
    </source>
</evidence>
<dbReference type="EMBL" id="JARQZJ010000091">
    <property type="protein sequence ID" value="KAK9883852.1"/>
    <property type="molecule type" value="Genomic_DNA"/>
</dbReference>
<dbReference type="AlphaFoldDB" id="A0AAW1UTN5"/>
<proteinExistence type="predicted"/>
<name>A0AAW1UTN5_9CUCU</name>
<comment type="caution">
    <text evidence="1">The sequence shown here is derived from an EMBL/GenBank/DDBJ whole genome shotgun (WGS) entry which is preliminary data.</text>
</comment>
<reference evidence="1 2" key="1">
    <citation type="submission" date="2023-03" db="EMBL/GenBank/DDBJ databases">
        <title>Genome insight into feeding habits of ladybird beetles.</title>
        <authorList>
            <person name="Li H.-S."/>
            <person name="Huang Y.-H."/>
            <person name="Pang H."/>
        </authorList>
    </citation>
    <scope>NUCLEOTIDE SEQUENCE [LARGE SCALE GENOMIC DNA]</scope>
    <source>
        <strain evidence="1">SYSU_2023b</strain>
        <tissue evidence="1">Whole body</tissue>
    </source>
</reference>
<dbReference type="Proteomes" id="UP001431783">
    <property type="component" value="Unassembled WGS sequence"/>
</dbReference>
<sequence length="155" mass="17968">MCADSLWVQFLCTSIKWKTSNEVMKIHHLRRTLMKRIYTFVQSGIPIGKKLKQRNWFLMMESGKELTLLLEIKEMNNDRRNVERMCSTIIHHSTTCEVAQSAESGIERVGVRVREKGESPNKYVAGNNKVCRHGDIVQHPSRFGKSNILRVKLPE</sequence>
<evidence type="ECO:0000313" key="2">
    <source>
        <dbReference type="Proteomes" id="UP001431783"/>
    </source>
</evidence>
<keyword evidence="2" id="KW-1185">Reference proteome</keyword>
<organism evidence="1 2">
    <name type="scientific">Henosepilachna vigintioctopunctata</name>
    <dbReference type="NCBI Taxonomy" id="420089"/>
    <lineage>
        <taxon>Eukaryota</taxon>
        <taxon>Metazoa</taxon>
        <taxon>Ecdysozoa</taxon>
        <taxon>Arthropoda</taxon>
        <taxon>Hexapoda</taxon>
        <taxon>Insecta</taxon>
        <taxon>Pterygota</taxon>
        <taxon>Neoptera</taxon>
        <taxon>Endopterygota</taxon>
        <taxon>Coleoptera</taxon>
        <taxon>Polyphaga</taxon>
        <taxon>Cucujiformia</taxon>
        <taxon>Coccinelloidea</taxon>
        <taxon>Coccinellidae</taxon>
        <taxon>Epilachninae</taxon>
        <taxon>Epilachnini</taxon>
        <taxon>Henosepilachna</taxon>
    </lineage>
</organism>
<accession>A0AAW1UTN5</accession>
<gene>
    <name evidence="1" type="ORF">WA026_002050</name>
</gene>